<name>A0ABQ9HYH0_9NEOP</name>
<dbReference type="Proteomes" id="UP001159363">
    <property type="component" value="Chromosome 3"/>
</dbReference>
<evidence type="ECO:0000256" key="1">
    <source>
        <dbReference type="SAM" id="MobiDB-lite"/>
    </source>
</evidence>
<feature type="region of interest" description="Disordered" evidence="1">
    <location>
        <begin position="157"/>
        <end position="179"/>
    </location>
</feature>
<evidence type="ECO:0000313" key="3">
    <source>
        <dbReference type="Proteomes" id="UP001159363"/>
    </source>
</evidence>
<reference evidence="2 3" key="1">
    <citation type="submission" date="2023-02" db="EMBL/GenBank/DDBJ databases">
        <title>LHISI_Scaffold_Assembly.</title>
        <authorList>
            <person name="Stuart O.P."/>
            <person name="Cleave R."/>
            <person name="Magrath M.J.L."/>
            <person name="Mikheyev A.S."/>
        </authorList>
    </citation>
    <scope>NUCLEOTIDE SEQUENCE [LARGE SCALE GENOMIC DNA]</scope>
    <source>
        <strain evidence="2">Daus_M_001</strain>
        <tissue evidence="2">Leg muscle</tissue>
    </source>
</reference>
<evidence type="ECO:0000313" key="2">
    <source>
        <dbReference type="EMBL" id="KAJ8889427.1"/>
    </source>
</evidence>
<proteinExistence type="predicted"/>
<accession>A0ABQ9HYH0</accession>
<sequence>MIFVIAMFSFTSAPRDFRLSKRLHQLPSCAYEFAATANCTMEQAGNLLLLVPQLVDMHSGDVQENWKLFKFQFENYSIATGLYEKRGNYQSGQFVINHRAGRWVFDTAHQESGESVEQFICRARAPSATYEYGVVAMEMVRDNIVVGMADPTRSYKLPVATNGNAPHNRRNGELGNRQT</sequence>
<protein>
    <submittedName>
        <fullName evidence="2">Uncharacterized protein</fullName>
    </submittedName>
</protein>
<keyword evidence="3" id="KW-1185">Reference proteome</keyword>
<dbReference type="EMBL" id="JARBHB010000003">
    <property type="protein sequence ID" value="KAJ8889427.1"/>
    <property type="molecule type" value="Genomic_DNA"/>
</dbReference>
<comment type="caution">
    <text evidence="2">The sequence shown here is derived from an EMBL/GenBank/DDBJ whole genome shotgun (WGS) entry which is preliminary data.</text>
</comment>
<gene>
    <name evidence="2" type="ORF">PR048_008926</name>
</gene>
<organism evidence="2 3">
    <name type="scientific">Dryococelus australis</name>
    <dbReference type="NCBI Taxonomy" id="614101"/>
    <lineage>
        <taxon>Eukaryota</taxon>
        <taxon>Metazoa</taxon>
        <taxon>Ecdysozoa</taxon>
        <taxon>Arthropoda</taxon>
        <taxon>Hexapoda</taxon>
        <taxon>Insecta</taxon>
        <taxon>Pterygota</taxon>
        <taxon>Neoptera</taxon>
        <taxon>Polyneoptera</taxon>
        <taxon>Phasmatodea</taxon>
        <taxon>Verophasmatodea</taxon>
        <taxon>Anareolatae</taxon>
        <taxon>Phasmatidae</taxon>
        <taxon>Eurycanthinae</taxon>
        <taxon>Dryococelus</taxon>
    </lineage>
</organism>